<dbReference type="InParanoid" id="T0RD74"/>
<dbReference type="STRING" id="1156394.T0RD74"/>
<name>T0RD74_SAPDV</name>
<evidence type="ECO:0000313" key="3">
    <source>
        <dbReference type="EMBL" id="EQC27517.1"/>
    </source>
</evidence>
<dbReference type="Gene3D" id="1.10.167.10">
    <property type="entry name" value="Regulator of G-protein Signalling 4, domain 2"/>
    <property type="match status" value="4"/>
</dbReference>
<dbReference type="CDD" id="cd07440">
    <property type="entry name" value="RGS"/>
    <property type="match status" value="4"/>
</dbReference>
<evidence type="ECO:0000259" key="2">
    <source>
        <dbReference type="PROSITE" id="PS50132"/>
    </source>
</evidence>
<reference evidence="3 4" key="1">
    <citation type="submission" date="2012-04" db="EMBL/GenBank/DDBJ databases">
        <title>The Genome Sequence of Saprolegnia declina VS20.</title>
        <authorList>
            <consortium name="The Broad Institute Genome Sequencing Platform"/>
            <person name="Russ C."/>
            <person name="Nusbaum C."/>
            <person name="Tyler B."/>
            <person name="van West P."/>
            <person name="Dieguez-Uribeondo J."/>
            <person name="de Bruijn I."/>
            <person name="Tripathy S."/>
            <person name="Jiang R."/>
            <person name="Young S.K."/>
            <person name="Zeng Q."/>
            <person name="Gargeya S."/>
            <person name="Fitzgerald M."/>
            <person name="Haas B."/>
            <person name="Abouelleil A."/>
            <person name="Alvarado L."/>
            <person name="Arachchi H.M."/>
            <person name="Berlin A."/>
            <person name="Chapman S.B."/>
            <person name="Goldberg J."/>
            <person name="Griggs A."/>
            <person name="Gujja S."/>
            <person name="Hansen M."/>
            <person name="Howarth C."/>
            <person name="Imamovic A."/>
            <person name="Larimer J."/>
            <person name="McCowen C."/>
            <person name="Montmayeur A."/>
            <person name="Murphy C."/>
            <person name="Neiman D."/>
            <person name="Pearson M."/>
            <person name="Priest M."/>
            <person name="Roberts A."/>
            <person name="Saif S."/>
            <person name="Shea T."/>
            <person name="Sisk P."/>
            <person name="Sykes S."/>
            <person name="Wortman J."/>
            <person name="Nusbaum C."/>
            <person name="Birren B."/>
        </authorList>
    </citation>
    <scope>NUCLEOTIDE SEQUENCE [LARGE SCALE GENOMIC DNA]</scope>
    <source>
        <strain evidence="3 4">VS20</strain>
    </source>
</reference>
<dbReference type="PANTHER" id="PTHR10845">
    <property type="entry name" value="REGULATOR OF G PROTEIN SIGNALING"/>
    <property type="match status" value="1"/>
</dbReference>
<sequence length="773" mass="87505">MGAGASVGQDDVLAIVREETAAGADQQLPDEEVFAKIQARIQLLNDELPDSARTLDEASDKVVQMSDDPSLQASPSNPSLGKLSSLSYVDVTSATQQEHVRQVSQSMKTIPTTLKQDHTKYRRPTITRELVEELSMAFTIDVLVDPATFKLLVAFAKDIPLAVDRLHFWADVQNYRSLPSAQYTDRMLKKIYEKFVSPSAATPICVPTQMLADLRALYEAPGGIQSAGTFNEAQALCKRDLEKDVFPRFRKHALFQNMVSLCEQEGDRHPSARSCVGQPDALPLDVDSSYSFEAVLSDETKLRFFKTYCIESRTAENLVFYCEVEECKRLPNQSYIQARARKIYDTYIKEGAKRFINLSTAMHEEMTAKSEGTFDPIMYHDAQYMVVEYMRLELWGPFSHSPEYLAYTQQQSTSTSGPQHWDPYHPAITEEQMRVLMAQLDKTDPTELYNRAMAIPVSALANVGKASSVQVDPVVMLLHDKIAHRAFKAFLGKRAKDHCVAFIDEVDEFNTLPGIEFMHHTAKKLYKKYVAESAKLQVDMSTKLRQDIVAKLSSPTIDMFKPVVAHVKQGLLRDSLLRYFKSSTFAELKLGTTDPQLGSEIAAASTQHVAGMLEMPHLEVILANPQYVGNFKKFLRSQHCVENLIFYEEVEEFRRLPSYQIVLRSAKKIIDKYINVNTSRHPIQLPEHLHDAIVSNLNQADKTYFTDAVQEVMESLRTQDVPDFLDSSGFLALVGSWVLMDEQYAIRQLIGDLELAYFRHRLYQSQGKPKSVR</sequence>
<dbReference type="OMA" id="KYMMPSA"/>
<gene>
    <name evidence="3" type="ORF">SDRG_14717</name>
</gene>
<dbReference type="VEuPathDB" id="FungiDB:SDRG_14717"/>
<feature type="domain" description="RGS" evidence="2">
    <location>
        <begin position="617"/>
        <end position="734"/>
    </location>
</feature>
<accession>T0RD74</accession>
<evidence type="ECO:0000256" key="1">
    <source>
        <dbReference type="SAM" id="MobiDB-lite"/>
    </source>
</evidence>
<dbReference type="InterPro" id="IPR044926">
    <property type="entry name" value="RGS_subdomain_2"/>
</dbReference>
<dbReference type="PROSITE" id="PS50132">
    <property type="entry name" value="RGS"/>
    <property type="match status" value="4"/>
</dbReference>
<feature type="region of interest" description="Disordered" evidence="1">
    <location>
        <begin position="58"/>
        <end position="79"/>
    </location>
</feature>
<dbReference type="SMART" id="SM00315">
    <property type="entry name" value="RGS"/>
    <property type="match status" value="4"/>
</dbReference>
<organism evidence="3 4">
    <name type="scientific">Saprolegnia diclina (strain VS20)</name>
    <dbReference type="NCBI Taxonomy" id="1156394"/>
    <lineage>
        <taxon>Eukaryota</taxon>
        <taxon>Sar</taxon>
        <taxon>Stramenopiles</taxon>
        <taxon>Oomycota</taxon>
        <taxon>Saprolegniomycetes</taxon>
        <taxon>Saprolegniales</taxon>
        <taxon>Saprolegniaceae</taxon>
        <taxon>Saprolegnia</taxon>
    </lineage>
</organism>
<dbReference type="AlphaFoldDB" id="T0RD74"/>
<feature type="compositionally biased region" description="Polar residues" evidence="1">
    <location>
        <begin position="67"/>
        <end position="79"/>
    </location>
</feature>
<dbReference type="InterPro" id="IPR016137">
    <property type="entry name" value="RGS"/>
</dbReference>
<protein>
    <recommendedName>
        <fullName evidence="2">RGS domain-containing protein</fullName>
    </recommendedName>
</protein>
<feature type="domain" description="RGS" evidence="2">
    <location>
        <begin position="141"/>
        <end position="259"/>
    </location>
</feature>
<dbReference type="InterPro" id="IPR036305">
    <property type="entry name" value="RGS_sf"/>
</dbReference>
<proteinExistence type="predicted"/>
<dbReference type="PANTHER" id="PTHR10845:SF192">
    <property type="entry name" value="DOUBLE HIT, ISOFORM B"/>
    <property type="match status" value="1"/>
</dbReference>
<feature type="domain" description="RGS" evidence="2">
    <location>
        <begin position="291"/>
        <end position="408"/>
    </location>
</feature>
<dbReference type="OrthoDB" id="196547at2759"/>
<dbReference type="Proteomes" id="UP000030762">
    <property type="component" value="Unassembled WGS sequence"/>
</dbReference>
<dbReference type="EMBL" id="JH767207">
    <property type="protein sequence ID" value="EQC27517.1"/>
    <property type="molecule type" value="Genomic_DNA"/>
</dbReference>
<feature type="domain" description="RGS" evidence="2">
    <location>
        <begin position="477"/>
        <end position="589"/>
    </location>
</feature>
<dbReference type="RefSeq" id="XP_008619091.1">
    <property type="nucleotide sequence ID" value="XM_008620869.1"/>
</dbReference>
<dbReference type="eggNOG" id="KOG3589">
    <property type="taxonomic scope" value="Eukaryota"/>
</dbReference>
<dbReference type="GeneID" id="19955444"/>
<keyword evidence="4" id="KW-1185">Reference proteome</keyword>
<dbReference type="Pfam" id="PF00615">
    <property type="entry name" value="RGS"/>
    <property type="match status" value="4"/>
</dbReference>
<dbReference type="SUPFAM" id="SSF48097">
    <property type="entry name" value="Regulator of G-protein signaling, RGS"/>
    <property type="match status" value="4"/>
</dbReference>
<evidence type="ECO:0000313" key="4">
    <source>
        <dbReference type="Proteomes" id="UP000030762"/>
    </source>
</evidence>